<dbReference type="AlphaFoldDB" id="A0A9E2BK06"/>
<proteinExistence type="predicted"/>
<comment type="caution">
    <text evidence="1">The sequence shown here is derived from an EMBL/GenBank/DDBJ whole genome shotgun (WGS) entry which is preliminary data.</text>
</comment>
<name>A0A9E2BK06_PSYF1</name>
<sequence length="473" mass="51360">MAKWSHKINNFIGGFSPGYFLGDFPSFGNRNQAGKMLNCDLIDPSGLTQGKGLATLTGGNQAGNLTTLIKGLLDKVISANLTYGVGGNRLYPISPTAVSIPRIIDHPTAVGEDGEDVVLFRGKVYYSYNHSAGGDVGRLTLPATFSDNFLSTFVPGGFTLENAPHQLEVAEDHIFIANGRFVSLFSGTVATRIALDIHQDAVIQSIVWTQHRLWISANRPNIGGNNKMIGSVYVWNGFARSWEEEIRITGRAGALYVKGGVPYLFYQDLTGVSKLAVIDGVQIRDLTSFEGDLPRYYQVSEYKGFIIWSSGNRIFAFGAVLPKLPGLLFQLASTGWVNSGGLSAPFGVPMTASAEGVNFRLARFSGFETNSNWKSMLVDISKSKTGKGFIEKVIVNFNPMAVGARVDIRLNCDLGTSIWTGTISHALDGTAIQKIFNPNRDAHNFRIEFDFTNGSAVNNVFVRSVLVEGSFPS</sequence>
<evidence type="ECO:0000313" key="2">
    <source>
        <dbReference type="Proteomes" id="UP000811545"/>
    </source>
</evidence>
<protein>
    <submittedName>
        <fullName evidence="1">Uncharacterized protein</fullName>
    </submittedName>
</protein>
<accession>A0A9E2BK06</accession>
<evidence type="ECO:0000313" key="1">
    <source>
        <dbReference type="EMBL" id="MBT9145915.1"/>
    </source>
</evidence>
<dbReference type="Proteomes" id="UP000811545">
    <property type="component" value="Unassembled WGS sequence"/>
</dbReference>
<reference evidence="1 2" key="1">
    <citation type="journal article" date="2021" name="bioRxiv">
        <title>Unique metabolic strategies in Hadean analogues reveal hints for primordial physiology.</title>
        <authorList>
            <person name="Nobu M.K."/>
            <person name="Nakai R."/>
            <person name="Tamazawa S."/>
            <person name="Mori H."/>
            <person name="Toyoda A."/>
            <person name="Ijiri A."/>
            <person name="Suzuki S."/>
            <person name="Kurokawa K."/>
            <person name="Kamagata Y."/>
            <person name="Tamaki H."/>
        </authorList>
    </citation>
    <scope>NUCLEOTIDE SEQUENCE [LARGE SCALE GENOMIC DNA]</scope>
    <source>
        <strain evidence="1">BS525</strain>
    </source>
</reference>
<organism evidence="1 2">
    <name type="scientific">Psychracetigena formicireducens</name>
    <dbReference type="NCBI Taxonomy" id="2986056"/>
    <lineage>
        <taxon>Bacteria</taxon>
        <taxon>Bacillati</taxon>
        <taxon>Candidatus Lithacetigenota</taxon>
        <taxon>Candidatus Psychracetigena</taxon>
    </lineage>
</organism>
<dbReference type="EMBL" id="QLTW01000224">
    <property type="protein sequence ID" value="MBT9145915.1"/>
    <property type="molecule type" value="Genomic_DNA"/>
</dbReference>
<gene>
    <name evidence="1" type="ORF">DDT42_01792</name>
</gene>